<accession>A0A5C9A3E6</accession>
<evidence type="ECO:0000256" key="1">
    <source>
        <dbReference type="ARBA" id="ARBA00022630"/>
    </source>
</evidence>
<protein>
    <submittedName>
        <fullName evidence="4">Nitronate monooxygenase</fullName>
    </submittedName>
</protein>
<keyword evidence="2" id="KW-0288">FMN</keyword>
<keyword evidence="5" id="KW-1185">Reference proteome</keyword>
<sequence>MIKEDVCMKTRITEMLDIEYPIVQGGMMWVGRAELASAVSNAGGLGILTALTQPSPEDLVKEIARCREMTDKPFGVNLTILPSINPPPYEEFLRAAVESGIKVIETAGSNPEPFLPYLKENGVKVIHKCTSVRHSLKAERVGVDAVSVDGFECAGHPGEDDVPNLILLAAASEKLSIPMLASGGIGNGYQMAAAMALGADGINMGTRFVATKEAPVHENMKQAMVEADERATTLIFRTLRNTARVFRNQVAQEVVAIEAKPGHTDFADLRDLVAGARGRERCVEAGDLEDGIWTAGMVVGLIHDIPSCEELIQRIVAEARESYASRLACLAG</sequence>
<evidence type="ECO:0000313" key="4">
    <source>
        <dbReference type="EMBL" id="TXS95236.1"/>
    </source>
</evidence>
<proteinExistence type="predicted"/>
<dbReference type="InterPro" id="IPR004136">
    <property type="entry name" value="NMO"/>
</dbReference>
<evidence type="ECO:0000313" key="5">
    <source>
        <dbReference type="Proteomes" id="UP000321039"/>
    </source>
</evidence>
<gene>
    <name evidence="4" type="ORF">FV139_04875</name>
</gene>
<keyword evidence="3" id="KW-0560">Oxidoreductase</keyword>
<dbReference type="PANTHER" id="PTHR32332">
    <property type="entry name" value="2-NITROPROPANE DIOXYGENASE"/>
    <property type="match status" value="1"/>
</dbReference>
<organism evidence="4 5">
    <name type="scientific">Parahaliea maris</name>
    <dbReference type="NCBI Taxonomy" id="2716870"/>
    <lineage>
        <taxon>Bacteria</taxon>
        <taxon>Pseudomonadati</taxon>
        <taxon>Pseudomonadota</taxon>
        <taxon>Gammaproteobacteria</taxon>
        <taxon>Cellvibrionales</taxon>
        <taxon>Halieaceae</taxon>
        <taxon>Parahaliea</taxon>
    </lineage>
</organism>
<dbReference type="Proteomes" id="UP000321039">
    <property type="component" value="Unassembled WGS sequence"/>
</dbReference>
<comment type="caution">
    <text evidence="4">The sequence shown here is derived from an EMBL/GenBank/DDBJ whole genome shotgun (WGS) entry which is preliminary data.</text>
</comment>
<dbReference type="Gene3D" id="3.20.20.70">
    <property type="entry name" value="Aldolase class I"/>
    <property type="match status" value="1"/>
</dbReference>
<dbReference type="EMBL" id="VRZA01000002">
    <property type="protein sequence ID" value="TXS95236.1"/>
    <property type="molecule type" value="Genomic_DNA"/>
</dbReference>
<dbReference type="CDD" id="cd04730">
    <property type="entry name" value="NPD_like"/>
    <property type="match status" value="1"/>
</dbReference>
<dbReference type="SUPFAM" id="SSF51412">
    <property type="entry name" value="Inosine monophosphate dehydrogenase (IMPDH)"/>
    <property type="match status" value="1"/>
</dbReference>
<dbReference type="AlphaFoldDB" id="A0A5C9A3E6"/>
<name>A0A5C9A3E6_9GAMM</name>
<evidence type="ECO:0000256" key="3">
    <source>
        <dbReference type="ARBA" id="ARBA00023002"/>
    </source>
</evidence>
<reference evidence="4 5" key="1">
    <citation type="submission" date="2019-08" db="EMBL/GenBank/DDBJ databases">
        <title>Parahaliea maris sp. nov., isolated from the surface seawater.</title>
        <authorList>
            <person name="Liu Y."/>
        </authorList>
    </citation>
    <scope>NUCLEOTIDE SEQUENCE [LARGE SCALE GENOMIC DNA]</scope>
    <source>
        <strain evidence="4 5">HSLHS9</strain>
    </source>
</reference>
<dbReference type="GO" id="GO:0018580">
    <property type="term" value="F:nitronate monooxygenase activity"/>
    <property type="evidence" value="ECO:0007669"/>
    <property type="project" value="InterPro"/>
</dbReference>
<dbReference type="PANTHER" id="PTHR32332:SF20">
    <property type="entry name" value="2-NITROPROPANE DIOXYGENASE-LIKE PROTEIN"/>
    <property type="match status" value="1"/>
</dbReference>
<dbReference type="Pfam" id="PF03060">
    <property type="entry name" value="NMO"/>
    <property type="match status" value="1"/>
</dbReference>
<keyword evidence="4" id="KW-0503">Monooxygenase</keyword>
<dbReference type="InterPro" id="IPR013785">
    <property type="entry name" value="Aldolase_TIM"/>
</dbReference>
<evidence type="ECO:0000256" key="2">
    <source>
        <dbReference type="ARBA" id="ARBA00022643"/>
    </source>
</evidence>
<keyword evidence="1" id="KW-0285">Flavoprotein</keyword>